<dbReference type="InterPro" id="IPR002569">
    <property type="entry name" value="Met_Sox_Rdtase_MsrA_dom"/>
</dbReference>
<dbReference type="GO" id="GO:0033744">
    <property type="term" value="F:L-methionine:thioredoxin-disulfide S-oxidoreductase activity"/>
    <property type="evidence" value="ECO:0007669"/>
    <property type="project" value="RHEA"/>
</dbReference>
<dbReference type="PANTHER" id="PTHR43774">
    <property type="entry name" value="PEPTIDE METHIONINE SULFOXIDE REDUCTASE"/>
    <property type="match status" value="1"/>
</dbReference>
<keyword evidence="7" id="KW-1185">Reference proteome</keyword>
<name>A0A0C2IAC7_9PSED</name>
<accession>A0A0C2IAC7</accession>
<dbReference type="STRING" id="226910.UCMB321_2302"/>
<evidence type="ECO:0000313" key="7">
    <source>
        <dbReference type="Proteomes" id="UP000031535"/>
    </source>
</evidence>
<dbReference type="Proteomes" id="UP000031535">
    <property type="component" value="Unassembled WGS sequence"/>
</dbReference>
<dbReference type="Gene3D" id="3.30.1060.10">
    <property type="entry name" value="Peptide methionine sulphoxide reductase MsrA"/>
    <property type="match status" value="1"/>
</dbReference>
<dbReference type="Pfam" id="PF01625">
    <property type="entry name" value="PMSR"/>
    <property type="match status" value="1"/>
</dbReference>
<evidence type="ECO:0000256" key="2">
    <source>
        <dbReference type="ARBA" id="ARBA00047806"/>
    </source>
</evidence>
<evidence type="ECO:0000256" key="1">
    <source>
        <dbReference type="ARBA" id="ARBA00023002"/>
    </source>
</evidence>
<comment type="catalytic activity">
    <reaction evidence="3 4">
        <text>[thioredoxin]-disulfide + L-methionine + H2O = L-methionine (S)-S-oxide + [thioredoxin]-dithiol</text>
        <dbReference type="Rhea" id="RHEA:19993"/>
        <dbReference type="Rhea" id="RHEA-COMP:10698"/>
        <dbReference type="Rhea" id="RHEA-COMP:10700"/>
        <dbReference type="ChEBI" id="CHEBI:15377"/>
        <dbReference type="ChEBI" id="CHEBI:29950"/>
        <dbReference type="ChEBI" id="CHEBI:50058"/>
        <dbReference type="ChEBI" id="CHEBI:57844"/>
        <dbReference type="ChEBI" id="CHEBI:58772"/>
        <dbReference type="EC" id="1.8.4.11"/>
    </reaction>
</comment>
<dbReference type="PANTHER" id="PTHR43774:SF1">
    <property type="entry name" value="PEPTIDE METHIONINE SULFOXIDE REDUCTASE MSRA 2"/>
    <property type="match status" value="1"/>
</dbReference>
<evidence type="ECO:0000313" key="6">
    <source>
        <dbReference type="EMBL" id="KIH83905.1"/>
    </source>
</evidence>
<dbReference type="InterPro" id="IPR036509">
    <property type="entry name" value="Met_Sox_Rdtase_MsrA_sf"/>
</dbReference>
<gene>
    <name evidence="4" type="primary">msrA</name>
    <name evidence="6" type="ORF">UCMB321_2302</name>
</gene>
<dbReference type="GO" id="GO:0008113">
    <property type="term" value="F:peptide-methionine (S)-S-oxide reductase activity"/>
    <property type="evidence" value="ECO:0007669"/>
    <property type="project" value="UniProtKB-UniRule"/>
</dbReference>
<dbReference type="PATRIC" id="fig|226910.6.peg.2290"/>
<protein>
    <recommendedName>
        <fullName evidence="4">Peptide methionine sulfoxide reductase MsrA</fullName>
        <shortName evidence="4">Protein-methionine-S-oxide reductase</shortName>
        <ecNumber evidence="4">1.8.4.11</ecNumber>
    </recommendedName>
    <alternativeName>
        <fullName evidence="4">Peptide-methionine (S)-S-oxide reductase</fullName>
        <shortName evidence="4">Peptide Met(O) reductase</shortName>
    </alternativeName>
</protein>
<comment type="similarity">
    <text evidence="4">Belongs to the MsrA Met sulfoxide reductase family.</text>
</comment>
<dbReference type="NCBIfam" id="TIGR00401">
    <property type="entry name" value="msrA"/>
    <property type="match status" value="1"/>
</dbReference>
<evidence type="ECO:0000256" key="3">
    <source>
        <dbReference type="ARBA" id="ARBA00048782"/>
    </source>
</evidence>
<sequence length="242" mass="26075">MNTPVIQRKTRSAMPILAGIATLALSVLMFQRLAWSAEDAVQIAPPALDQAAGASGKATAVFAGGCFWGVQGVFQHVRGVQNAVSGYAGGAADTAHYELVGEGSTGHAESVQVTYDPSQVSYGKLLQVFFSVAHNPTELNRQGPDRGTQYRSAIFPVNAEQEKIAKAYITQLEAAKAFPSAIVTRIEDGKVFYPAEGYHQNYLTLHPYAPYIAINDLPKVENLKRLAPELYRAEPVLVPDAN</sequence>
<comment type="caution">
    <text evidence="6">The sequence shown here is derived from an EMBL/GenBank/DDBJ whole genome shotgun (WGS) entry which is preliminary data.</text>
</comment>
<reference evidence="6 7" key="1">
    <citation type="submission" date="2015-01" db="EMBL/GenBank/DDBJ databases">
        <title>Complete genome of Pseudomonas batumici UCM B-321 producer of the batumin antibiotic with strong antistaphilococcal and potential anticancer activity.</title>
        <authorList>
            <person name="Klochko V.V."/>
            <person name="Zelena L.B."/>
            <person name="Elena K.A."/>
            <person name="Reva O.N."/>
        </authorList>
    </citation>
    <scope>NUCLEOTIDE SEQUENCE [LARGE SCALE GENOMIC DNA]</scope>
    <source>
        <strain evidence="6 7">UCM B-321</strain>
    </source>
</reference>
<evidence type="ECO:0000256" key="4">
    <source>
        <dbReference type="HAMAP-Rule" id="MF_01401"/>
    </source>
</evidence>
<comment type="function">
    <text evidence="4">Has an important function as a repair enzyme for proteins that have been inactivated by oxidation. Catalyzes the reversible oxidation-reduction of methionine sulfoxide in proteins to methionine.</text>
</comment>
<dbReference type="SUPFAM" id="SSF55068">
    <property type="entry name" value="Peptide methionine sulfoxide reductase"/>
    <property type="match status" value="1"/>
</dbReference>
<feature type="active site" evidence="4">
    <location>
        <position position="66"/>
    </location>
</feature>
<comment type="catalytic activity">
    <reaction evidence="2 4">
        <text>L-methionyl-[protein] + [thioredoxin]-disulfide + H2O = L-methionyl-(S)-S-oxide-[protein] + [thioredoxin]-dithiol</text>
        <dbReference type="Rhea" id="RHEA:14217"/>
        <dbReference type="Rhea" id="RHEA-COMP:10698"/>
        <dbReference type="Rhea" id="RHEA-COMP:10700"/>
        <dbReference type="Rhea" id="RHEA-COMP:12313"/>
        <dbReference type="Rhea" id="RHEA-COMP:12315"/>
        <dbReference type="ChEBI" id="CHEBI:15377"/>
        <dbReference type="ChEBI" id="CHEBI:16044"/>
        <dbReference type="ChEBI" id="CHEBI:29950"/>
        <dbReference type="ChEBI" id="CHEBI:44120"/>
        <dbReference type="ChEBI" id="CHEBI:50058"/>
        <dbReference type="EC" id="1.8.4.11"/>
    </reaction>
</comment>
<dbReference type="EMBL" id="JXDG01000031">
    <property type="protein sequence ID" value="KIH83905.1"/>
    <property type="molecule type" value="Genomic_DNA"/>
</dbReference>
<dbReference type="OrthoDB" id="4174719at2"/>
<dbReference type="EC" id="1.8.4.11" evidence="4"/>
<feature type="domain" description="Peptide methionine sulphoxide reductase MsrA" evidence="5">
    <location>
        <begin position="59"/>
        <end position="211"/>
    </location>
</feature>
<proteinExistence type="inferred from homology"/>
<keyword evidence="1 4" id="KW-0560">Oxidoreductase</keyword>
<evidence type="ECO:0000259" key="5">
    <source>
        <dbReference type="Pfam" id="PF01625"/>
    </source>
</evidence>
<dbReference type="AlphaFoldDB" id="A0A0C2IAC7"/>
<dbReference type="HAMAP" id="MF_01401">
    <property type="entry name" value="MsrA"/>
    <property type="match status" value="1"/>
</dbReference>
<organism evidence="6 7">
    <name type="scientific">Pseudomonas batumici</name>
    <dbReference type="NCBI Taxonomy" id="226910"/>
    <lineage>
        <taxon>Bacteria</taxon>
        <taxon>Pseudomonadati</taxon>
        <taxon>Pseudomonadota</taxon>
        <taxon>Gammaproteobacteria</taxon>
        <taxon>Pseudomonadales</taxon>
        <taxon>Pseudomonadaceae</taxon>
        <taxon>Pseudomonas</taxon>
    </lineage>
</organism>